<keyword evidence="3 5" id="KW-1133">Transmembrane helix</keyword>
<evidence type="ECO:0000256" key="2">
    <source>
        <dbReference type="ARBA" id="ARBA00022692"/>
    </source>
</evidence>
<dbReference type="InterPro" id="IPR044880">
    <property type="entry name" value="NCX_ion-bd_dom_sf"/>
</dbReference>
<feature type="transmembrane region" description="Helical" evidence="5">
    <location>
        <begin position="132"/>
        <end position="149"/>
    </location>
</feature>
<evidence type="ECO:0000259" key="6">
    <source>
        <dbReference type="Pfam" id="PF01699"/>
    </source>
</evidence>
<keyword evidence="2 5" id="KW-0812">Transmembrane</keyword>
<dbReference type="InterPro" id="IPR004481">
    <property type="entry name" value="K/Na/Ca-exchanger"/>
</dbReference>
<name>J9G6G3_9ZZZZ</name>
<dbReference type="PANTHER" id="PTHR10846:SF8">
    <property type="entry name" value="INNER MEMBRANE PROTEIN YRBG"/>
    <property type="match status" value="1"/>
</dbReference>
<protein>
    <submittedName>
        <fullName evidence="7">Membrane protein containing Sodium/calcium exchanger membrane region domain protein</fullName>
    </submittedName>
</protein>
<dbReference type="InterPro" id="IPR004837">
    <property type="entry name" value="NaCa_Exmemb"/>
</dbReference>
<feature type="non-terminal residue" evidence="7">
    <location>
        <position position="1"/>
    </location>
</feature>
<dbReference type="GO" id="GO:0005262">
    <property type="term" value="F:calcium channel activity"/>
    <property type="evidence" value="ECO:0007669"/>
    <property type="project" value="TreeGrafter"/>
</dbReference>
<gene>
    <name evidence="7" type="ORF">EVA_14506</name>
</gene>
<keyword evidence="4 5" id="KW-0472">Membrane</keyword>
<feature type="domain" description="Sodium/calcium exchanger membrane region" evidence="6">
    <location>
        <begin position="3"/>
        <end position="145"/>
    </location>
</feature>
<dbReference type="Gene3D" id="1.20.1420.30">
    <property type="entry name" value="NCX, central ion-binding region"/>
    <property type="match status" value="1"/>
</dbReference>
<evidence type="ECO:0000256" key="1">
    <source>
        <dbReference type="ARBA" id="ARBA00004141"/>
    </source>
</evidence>
<proteinExistence type="predicted"/>
<feature type="transmembrane region" description="Helical" evidence="5">
    <location>
        <begin position="103"/>
        <end position="120"/>
    </location>
</feature>
<dbReference type="EMBL" id="AMCI01004789">
    <property type="protein sequence ID" value="EJW97387.1"/>
    <property type="molecule type" value="Genomic_DNA"/>
</dbReference>
<evidence type="ECO:0000256" key="5">
    <source>
        <dbReference type="SAM" id="Phobius"/>
    </source>
</evidence>
<dbReference type="PANTHER" id="PTHR10846">
    <property type="entry name" value="SODIUM/POTASSIUM/CALCIUM EXCHANGER"/>
    <property type="match status" value="1"/>
</dbReference>
<accession>J9G6G3</accession>
<feature type="transmembrane region" description="Helical" evidence="5">
    <location>
        <begin position="37"/>
        <end position="61"/>
    </location>
</feature>
<organism evidence="7">
    <name type="scientific">gut metagenome</name>
    <dbReference type="NCBI Taxonomy" id="749906"/>
    <lineage>
        <taxon>unclassified sequences</taxon>
        <taxon>metagenomes</taxon>
        <taxon>organismal metagenomes</taxon>
    </lineage>
</organism>
<dbReference type="GO" id="GO:0008273">
    <property type="term" value="F:calcium, potassium:sodium antiporter activity"/>
    <property type="evidence" value="ECO:0007669"/>
    <property type="project" value="TreeGrafter"/>
</dbReference>
<comment type="caution">
    <text evidence="7">The sequence shown here is derived from an EMBL/GenBank/DDBJ whole genome shotgun (WGS) entry which is preliminary data.</text>
</comment>
<evidence type="ECO:0000256" key="3">
    <source>
        <dbReference type="ARBA" id="ARBA00022989"/>
    </source>
</evidence>
<feature type="transmembrane region" description="Helical" evidence="5">
    <location>
        <begin position="68"/>
        <end position="91"/>
    </location>
</feature>
<dbReference type="GO" id="GO:0006874">
    <property type="term" value="P:intracellular calcium ion homeostasis"/>
    <property type="evidence" value="ECO:0007669"/>
    <property type="project" value="TreeGrafter"/>
</dbReference>
<dbReference type="AlphaFoldDB" id="J9G6G3"/>
<evidence type="ECO:0000256" key="4">
    <source>
        <dbReference type="ARBA" id="ARBA00023136"/>
    </source>
</evidence>
<reference evidence="7" key="1">
    <citation type="journal article" date="2012" name="PLoS ONE">
        <title>Gene sets for utilization of primary and secondary nutrition supplies in the distal gut of endangered iberian lynx.</title>
        <authorList>
            <person name="Alcaide M."/>
            <person name="Messina E."/>
            <person name="Richter M."/>
            <person name="Bargiela R."/>
            <person name="Peplies J."/>
            <person name="Huws S.A."/>
            <person name="Newbold C.J."/>
            <person name="Golyshin P.N."/>
            <person name="Simon M.A."/>
            <person name="Lopez G."/>
            <person name="Yakimov M.M."/>
            <person name="Ferrer M."/>
        </authorList>
    </citation>
    <scope>NUCLEOTIDE SEQUENCE</scope>
</reference>
<evidence type="ECO:0000313" key="7">
    <source>
        <dbReference type="EMBL" id="EJW97387.1"/>
    </source>
</evidence>
<sequence>FTSVLMIAGGLAGLIIGGRLFVDSATKIAAMAGVSDAFIAITVLAGGTSLPELATCIVAAVKGRGQLALGNILGSNISNILLILGGSALIHPLAANSITQVDMITLLVSSLFILASGFLFKKRKLGRFEGGILLLMEAGYMTWLIMSVIK</sequence>
<comment type="subcellular location">
    <subcellularLocation>
        <location evidence="1">Membrane</location>
        <topology evidence="1">Multi-pass membrane protein</topology>
    </subcellularLocation>
</comment>
<dbReference type="Pfam" id="PF01699">
    <property type="entry name" value="Na_Ca_ex"/>
    <property type="match status" value="1"/>
</dbReference>
<dbReference type="GO" id="GO:0005886">
    <property type="term" value="C:plasma membrane"/>
    <property type="evidence" value="ECO:0007669"/>
    <property type="project" value="TreeGrafter"/>
</dbReference>